<feature type="transmembrane region" description="Helical" evidence="12">
    <location>
        <begin position="396"/>
        <end position="414"/>
    </location>
</feature>
<dbReference type="SUPFAM" id="SSF103491">
    <property type="entry name" value="Preprotein translocase SecY subunit"/>
    <property type="match status" value="1"/>
</dbReference>
<dbReference type="HAMAP" id="MF_01465">
    <property type="entry name" value="SecY"/>
    <property type="match status" value="1"/>
</dbReference>
<keyword evidence="5 12" id="KW-0653">Protein transport</keyword>
<dbReference type="HOGENOM" id="CLU_030313_0_2_0"/>
<evidence type="ECO:0000256" key="12">
    <source>
        <dbReference type="HAMAP-Rule" id="MF_01465"/>
    </source>
</evidence>
<gene>
    <name evidence="12" type="primary">secY</name>
    <name evidence="14" type="ordered locus">Mesil_2887</name>
</gene>
<dbReference type="NCBIfam" id="TIGR00967">
    <property type="entry name" value="3a0501s007"/>
    <property type="match status" value="1"/>
</dbReference>
<dbReference type="PANTHER" id="PTHR10906">
    <property type="entry name" value="SECY/SEC61-ALPHA FAMILY MEMBER"/>
    <property type="match status" value="1"/>
</dbReference>
<accession>D7BCZ5</accession>
<dbReference type="FunFam" id="1.10.3370.10:FF:000001">
    <property type="entry name" value="Preprotein translocase subunit SecY"/>
    <property type="match status" value="1"/>
</dbReference>
<feature type="transmembrane region" description="Helical" evidence="12">
    <location>
        <begin position="367"/>
        <end position="384"/>
    </location>
</feature>
<dbReference type="EMBL" id="CP002042">
    <property type="protein sequence ID" value="ADH64728.1"/>
    <property type="molecule type" value="Genomic_DNA"/>
</dbReference>
<comment type="function">
    <text evidence="10 12">The central subunit of the protein translocation channel SecYEG. Consists of two halves formed by TMs 1-5 and 6-10. These two domains form a lateral gate at the front which open onto the bilayer between TMs 2 and 7, and are clamped together by SecE at the back. The channel is closed by both a pore ring composed of hydrophobic SecY resides and a short helix (helix 2A) on the extracellular side of the membrane which forms a plug. The plug probably moves laterally to allow the channel to open. The ring and the pore may move independently.</text>
</comment>
<evidence type="ECO:0000256" key="4">
    <source>
        <dbReference type="ARBA" id="ARBA00022692"/>
    </source>
</evidence>
<keyword evidence="7 12" id="KW-0811">Translocation</keyword>
<dbReference type="Pfam" id="PF00344">
    <property type="entry name" value="SecY"/>
    <property type="match status" value="1"/>
</dbReference>
<evidence type="ECO:0000256" key="10">
    <source>
        <dbReference type="ARBA" id="ARBA00057692"/>
    </source>
</evidence>
<dbReference type="InterPro" id="IPR023201">
    <property type="entry name" value="SecY_dom_sf"/>
</dbReference>
<comment type="similarity">
    <text evidence="2 12 13">Belongs to the SecY/SEC61-alpha family.</text>
</comment>
<dbReference type="Proteomes" id="UP000001916">
    <property type="component" value="Chromosome"/>
</dbReference>
<proteinExistence type="inferred from homology"/>
<keyword evidence="12" id="KW-1003">Cell membrane</keyword>
<dbReference type="GO" id="GO:0065002">
    <property type="term" value="P:intracellular protein transmembrane transport"/>
    <property type="evidence" value="ECO:0007669"/>
    <property type="project" value="UniProtKB-UniRule"/>
</dbReference>
<dbReference type="KEGG" id="msv:Mesil_2887"/>
<name>D7BCZ5_ALLS1</name>
<evidence type="ECO:0000256" key="1">
    <source>
        <dbReference type="ARBA" id="ARBA00004429"/>
    </source>
</evidence>
<reference evidence="14 15" key="1">
    <citation type="journal article" date="2010" name="Stand. Genomic Sci.">
        <title>Complete genome sequence of Meiothermus silvanus type strain (VI-R2).</title>
        <authorList>
            <person name="Sikorski J."/>
            <person name="Tindall B.J."/>
            <person name="Lowry S."/>
            <person name="Lucas S."/>
            <person name="Nolan M."/>
            <person name="Copeland A."/>
            <person name="Glavina Del Rio T."/>
            <person name="Tice H."/>
            <person name="Cheng J.F."/>
            <person name="Han C."/>
            <person name="Pitluck S."/>
            <person name="Liolios K."/>
            <person name="Ivanova N."/>
            <person name="Mavromatis K."/>
            <person name="Mikhailova N."/>
            <person name="Pati A."/>
            <person name="Goodwin L."/>
            <person name="Chen A."/>
            <person name="Palaniappan K."/>
            <person name="Land M."/>
            <person name="Hauser L."/>
            <person name="Chang Y.J."/>
            <person name="Jeffries C.D."/>
            <person name="Rohde M."/>
            <person name="Goker M."/>
            <person name="Woyke T."/>
            <person name="Bristow J."/>
            <person name="Eisen J.A."/>
            <person name="Markowitz V."/>
            <person name="Hugenholtz P."/>
            <person name="Kyrpides N.C."/>
            <person name="Klenk H.P."/>
            <person name="Lapidus A."/>
        </authorList>
    </citation>
    <scope>NUCLEOTIDE SEQUENCE [LARGE SCALE GENOMIC DNA]</scope>
    <source>
        <strain evidence="15">ATCC 700542 / DSM 9946 / VI-R2</strain>
    </source>
</reference>
<feature type="transmembrane region" description="Helical" evidence="12">
    <location>
        <begin position="213"/>
        <end position="235"/>
    </location>
</feature>
<evidence type="ECO:0000256" key="8">
    <source>
        <dbReference type="ARBA" id="ARBA00023136"/>
    </source>
</evidence>
<dbReference type="AlphaFoldDB" id="D7BCZ5"/>
<dbReference type="OrthoDB" id="9809248at2"/>
<dbReference type="PRINTS" id="PR00303">
    <property type="entry name" value="SECYTRNLCASE"/>
</dbReference>
<dbReference type="GO" id="GO:0005886">
    <property type="term" value="C:plasma membrane"/>
    <property type="evidence" value="ECO:0007669"/>
    <property type="project" value="UniProtKB-SubCell"/>
</dbReference>
<feature type="transmembrane region" description="Helical" evidence="12">
    <location>
        <begin position="20"/>
        <end position="39"/>
    </location>
</feature>
<organism evidence="14 15">
    <name type="scientific">Allomeiothermus silvanus (strain ATCC 700542 / DSM 9946 / NBRC 106475 / NCIMB 13440 / VI-R2)</name>
    <name type="common">Thermus silvanus</name>
    <dbReference type="NCBI Taxonomy" id="526227"/>
    <lineage>
        <taxon>Bacteria</taxon>
        <taxon>Thermotogati</taxon>
        <taxon>Deinococcota</taxon>
        <taxon>Deinococci</taxon>
        <taxon>Thermales</taxon>
        <taxon>Thermaceae</taxon>
        <taxon>Allomeiothermus</taxon>
    </lineage>
</organism>
<feature type="transmembrane region" description="Helical" evidence="12">
    <location>
        <begin position="71"/>
        <end position="98"/>
    </location>
</feature>
<keyword evidence="12" id="KW-0997">Cell inner membrane</keyword>
<feature type="transmembrane region" description="Helical" evidence="12">
    <location>
        <begin position="267"/>
        <end position="288"/>
    </location>
</feature>
<evidence type="ECO:0000256" key="13">
    <source>
        <dbReference type="RuleBase" id="RU004349"/>
    </source>
</evidence>
<evidence type="ECO:0000256" key="7">
    <source>
        <dbReference type="ARBA" id="ARBA00023010"/>
    </source>
</evidence>
<feature type="transmembrane region" description="Helical" evidence="12">
    <location>
        <begin position="153"/>
        <end position="173"/>
    </location>
</feature>
<evidence type="ECO:0000256" key="5">
    <source>
        <dbReference type="ARBA" id="ARBA00022927"/>
    </source>
</evidence>
<evidence type="ECO:0000256" key="11">
    <source>
        <dbReference type="ARBA" id="ARBA00063838"/>
    </source>
</evidence>
<keyword evidence="8 12" id="KW-0472">Membrane</keyword>
<dbReference type="GO" id="GO:0006605">
    <property type="term" value="P:protein targeting"/>
    <property type="evidence" value="ECO:0007669"/>
    <property type="project" value="UniProtKB-UniRule"/>
</dbReference>
<dbReference type="InterPro" id="IPR002208">
    <property type="entry name" value="SecY/SEC61-alpha"/>
</dbReference>
<keyword evidence="6 12" id="KW-1133">Transmembrane helix</keyword>
<evidence type="ECO:0000256" key="3">
    <source>
        <dbReference type="ARBA" id="ARBA00022448"/>
    </source>
</evidence>
<protein>
    <recommendedName>
        <fullName evidence="9 12">Protein translocase subunit SecY</fullName>
    </recommendedName>
</protein>
<dbReference type="GO" id="GO:0043952">
    <property type="term" value="P:protein transport by the Sec complex"/>
    <property type="evidence" value="ECO:0007669"/>
    <property type="project" value="UniProtKB-UniRule"/>
</dbReference>
<comment type="subunit">
    <text evidence="11 12">Component of the Sec protein translocase complex. Heterotrimer consisting of SecY, SecE and SecG subunits. The heterotrimers can form oligomers, although 1 heterotrimer is thought to be able to translocate proteins. Interacts with the ribosome. Interacts with SecDF, and other proteins may be involved. Interacts with SecA.</text>
</comment>
<evidence type="ECO:0000313" key="14">
    <source>
        <dbReference type="EMBL" id="ADH64728.1"/>
    </source>
</evidence>
<feature type="transmembrane region" description="Helical" evidence="12">
    <location>
        <begin position="185"/>
        <end position="207"/>
    </location>
</feature>
<evidence type="ECO:0000256" key="6">
    <source>
        <dbReference type="ARBA" id="ARBA00022989"/>
    </source>
</evidence>
<feature type="transmembrane region" description="Helical" evidence="12">
    <location>
        <begin position="118"/>
        <end position="138"/>
    </location>
</feature>
<keyword evidence="3 12" id="KW-0813">Transport</keyword>
<evidence type="ECO:0000256" key="9">
    <source>
        <dbReference type="ARBA" id="ARBA00039733"/>
    </source>
</evidence>
<comment type="subcellular location">
    <subcellularLocation>
        <location evidence="1 12">Cell inner membrane</location>
        <topology evidence="1 12">Multi-pass membrane protein</topology>
    </subcellularLocation>
</comment>
<keyword evidence="4 12" id="KW-0812">Transmembrane</keyword>
<evidence type="ECO:0000313" key="15">
    <source>
        <dbReference type="Proteomes" id="UP000001916"/>
    </source>
</evidence>
<feature type="transmembrane region" description="Helical" evidence="12">
    <location>
        <begin position="308"/>
        <end position="329"/>
    </location>
</feature>
<dbReference type="PIRSF" id="PIRSF004557">
    <property type="entry name" value="SecY"/>
    <property type="match status" value="1"/>
</dbReference>
<evidence type="ECO:0000256" key="2">
    <source>
        <dbReference type="ARBA" id="ARBA00005751"/>
    </source>
</evidence>
<keyword evidence="15" id="KW-1185">Reference proteome</keyword>
<sequence length="441" mass="48289">MLRAFRDALLIPELRSRVIFTLIVLALYRLGTFIPTPGVDYDKIISFLNTNPAGSALGIINLFSGGNFERFSIFALGIMPYITAAIIMQLLVTIVPAFEKLQKEGEEGRRIINQYTRVAGIALGAVQGFFLATTFLGSQSGSFLLPGWSPGPFLWLVVVVTQVAGIAILLWLAERITEYGVGNGTSMIIMGGIVASWLPQIIQTFGLVRTGEINLIALILFFAFVVAAFAGMAAVQQSERRIPVQYARKVVGRKVFGGQATYIPIKLNAAGVVPIVFAAALLQIPIFFTGTVDNPTLQAIANFFNPRHLSGLIIEVVLIVAFTYVYTAVQFDPRRIAENLREYGGFIPGIRPGEPTVKFLEHIVSRLTLWGALFLGLVAALPNLMQNLTGVTTLTYHFSGISLLIVVGVALDTLRQIESQLMLRNYEGFMTKGRIRGRGRF</sequence>
<dbReference type="RefSeq" id="WP_013159262.1">
    <property type="nucleotide sequence ID" value="NC_014212.1"/>
</dbReference>
<dbReference type="STRING" id="526227.Mesil_2887"/>
<dbReference type="InterPro" id="IPR026593">
    <property type="entry name" value="SecY"/>
</dbReference>
<dbReference type="eggNOG" id="COG0201">
    <property type="taxonomic scope" value="Bacteria"/>
</dbReference>
<dbReference type="Gene3D" id="1.10.3370.10">
    <property type="entry name" value="SecY subunit domain"/>
    <property type="match status" value="1"/>
</dbReference>